<keyword evidence="3" id="KW-0472">Membrane</keyword>
<organism evidence="10 11">
    <name type="scientific">Dissostichus mawsoni</name>
    <name type="common">Antarctic cod</name>
    <dbReference type="NCBI Taxonomy" id="36200"/>
    <lineage>
        <taxon>Eukaryota</taxon>
        <taxon>Metazoa</taxon>
        <taxon>Chordata</taxon>
        <taxon>Craniata</taxon>
        <taxon>Vertebrata</taxon>
        <taxon>Euteleostomi</taxon>
        <taxon>Actinopterygii</taxon>
        <taxon>Neopterygii</taxon>
        <taxon>Teleostei</taxon>
        <taxon>Neoteleostei</taxon>
        <taxon>Acanthomorphata</taxon>
        <taxon>Eupercaria</taxon>
        <taxon>Perciformes</taxon>
        <taxon>Notothenioidei</taxon>
        <taxon>Nototheniidae</taxon>
        <taxon>Dissostichus</taxon>
    </lineage>
</organism>
<keyword evidence="5" id="KW-0449">Lipoprotein</keyword>
<dbReference type="PANTHER" id="PTHR13254:SF1">
    <property type="entry name" value="GOLGIN SUBFAMILY A MEMBER 7"/>
    <property type="match status" value="1"/>
</dbReference>
<accession>A0A7J5YN94</accession>
<dbReference type="Proteomes" id="UP000518266">
    <property type="component" value="Unassembled WGS sequence"/>
</dbReference>
<reference evidence="10 11" key="1">
    <citation type="submission" date="2020-03" db="EMBL/GenBank/DDBJ databases">
        <title>Dissostichus mawsoni Genome sequencing and assembly.</title>
        <authorList>
            <person name="Park H."/>
        </authorList>
    </citation>
    <scope>NUCLEOTIDE SEQUENCE [LARGE SCALE GENOMIC DNA]</scope>
    <source>
        <strain evidence="10">DM0001</strain>
        <tissue evidence="10">Muscle</tissue>
    </source>
</reference>
<dbReference type="OrthoDB" id="2190159at2759"/>
<dbReference type="InterPro" id="IPR019383">
    <property type="entry name" value="Golgin_A_7/ERF4"/>
</dbReference>
<protein>
    <recommendedName>
        <fullName evidence="8">Golgin subfamily A member 7</fullName>
    </recommendedName>
</protein>
<keyword evidence="2" id="KW-0333">Golgi apparatus</keyword>
<keyword evidence="4" id="KW-0564">Palmitate</keyword>
<dbReference type="EMBL" id="JAAKFY010000010">
    <property type="protein sequence ID" value="KAF3850411.1"/>
    <property type="molecule type" value="Genomic_DNA"/>
</dbReference>
<dbReference type="GO" id="GO:0043001">
    <property type="term" value="P:Golgi to plasma membrane protein transport"/>
    <property type="evidence" value="ECO:0007669"/>
    <property type="project" value="TreeGrafter"/>
</dbReference>
<dbReference type="GO" id="GO:0002178">
    <property type="term" value="C:palmitoyltransferase complex"/>
    <property type="evidence" value="ECO:0007669"/>
    <property type="project" value="TreeGrafter"/>
</dbReference>
<evidence type="ECO:0000256" key="3">
    <source>
        <dbReference type="ARBA" id="ARBA00023136"/>
    </source>
</evidence>
<gene>
    <name evidence="10" type="ORF">F7725_012183</name>
</gene>
<evidence type="ECO:0000256" key="4">
    <source>
        <dbReference type="ARBA" id="ARBA00023139"/>
    </source>
</evidence>
<evidence type="ECO:0000256" key="8">
    <source>
        <dbReference type="ARBA" id="ARBA00040740"/>
    </source>
</evidence>
<evidence type="ECO:0000313" key="11">
    <source>
        <dbReference type="Proteomes" id="UP000518266"/>
    </source>
</evidence>
<evidence type="ECO:0000256" key="7">
    <source>
        <dbReference type="ARBA" id="ARBA00037794"/>
    </source>
</evidence>
<comment type="function">
    <text evidence="6">May be involved in protein transport from Golgi to cell surface. The ZDHHC9-GOLGA7 complex is a palmitoyltransferase specific for HRAS and NRAS.</text>
</comment>
<dbReference type="PANTHER" id="PTHR13254">
    <property type="entry name" value="GOLGI AUTOANTIGEN, GOLGIN SUBFAMILY A, 7"/>
    <property type="match status" value="1"/>
</dbReference>
<dbReference type="InterPro" id="IPR051371">
    <property type="entry name" value="Ras_palmitoyltransferase"/>
</dbReference>
<evidence type="ECO:0000256" key="5">
    <source>
        <dbReference type="ARBA" id="ARBA00023288"/>
    </source>
</evidence>
<dbReference type="AlphaFoldDB" id="A0A7J5YN94"/>
<evidence type="ECO:0000256" key="2">
    <source>
        <dbReference type="ARBA" id="ARBA00023034"/>
    </source>
</evidence>
<evidence type="ECO:0000313" key="10">
    <source>
        <dbReference type="EMBL" id="KAF3850411.1"/>
    </source>
</evidence>
<evidence type="ECO:0000256" key="6">
    <source>
        <dbReference type="ARBA" id="ARBA00037666"/>
    </source>
</evidence>
<sequence length="308" mass="34817">MAPKKQGVFVWVGFTWIYPSSSSSSQSDPMDLFGGWRVADLRTHSLQDMRQQAAVAAKVFLQRDYSNGTVCQFQSKFPSELETRIDKQQFEETMQTLNNLYAEAEKLGSQSYIEGCLACLTAYTVFLCMETHYEKVLKKIAKYIQEQNDKIYAPRGLLLTDPIERGLRVLKLTTLKIVSINTFQSTSKKCASFKCKKAKTCARSVFSVLYMINACVCMLTNKKCTDFNTKLGSSSVQLGLLSRVIFNSRRDFETFILTGAERDVGSANTTTPQWLVCFSLTSDFCRKETLTRISKSCILLCGFLKTEI</sequence>
<feature type="domain" description="Golgin subfamily A member 7/ERF4" evidence="9">
    <location>
        <begin position="59"/>
        <end position="170"/>
    </location>
</feature>
<evidence type="ECO:0000256" key="1">
    <source>
        <dbReference type="ARBA" id="ARBA00007732"/>
    </source>
</evidence>
<dbReference type="GO" id="GO:0006612">
    <property type="term" value="P:protein targeting to membrane"/>
    <property type="evidence" value="ECO:0007669"/>
    <property type="project" value="TreeGrafter"/>
</dbReference>
<dbReference type="GO" id="GO:0005795">
    <property type="term" value="C:Golgi stack"/>
    <property type="evidence" value="ECO:0007669"/>
    <property type="project" value="TreeGrafter"/>
</dbReference>
<proteinExistence type="inferred from homology"/>
<evidence type="ECO:0000259" key="9">
    <source>
        <dbReference type="Pfam" id="PF10256"/>
    </source>
</evidence>
<comment type="caution">
    <text evidence="10">The sequence shown here is derived from an EMBL/GenBank/DDBJ whole genome shotgun (WGS) entry which is preliminary data.</text>
</comment>
<keyword evidence="11" id="KW-1185">Reference proteome</keyword>
<comment type="subcellular location">
    <subcellularLocation>
        <location evidence="7">Golgi apparatus membrane</location>
        <topology evidence="7">Lipid-anchor</topology>
    </subcellularLocation>
</comment>
<name>A0A7J5YN94_DISMA</name>
<comment type="similarity">
    <text evidence="1">Belongs to the ERF4 family.</text>
</comment>
<dbReference type="Pfam" id="PF10256">
    <property type="entry name" value="Erf4"/>
    <property type="match status" value="1"/>
</dbReference>
<dbReference type="GO" id="GO:0000139">
    <property type="term" value="C:Golgi membrane"/>
    <property type="evidence" value="ECO:0007669"/>
    <property type="project" value="UniProtKB-SubCell"/>
</dbReference>